<evidence type="ECO:0000259" key="15">
    <source>
        <dbReference type="Pfam" id="PF00122"/>
    </source>
</evidence>
<comment type="similarity">
    <text evidence="2 14">Belongs to the cation transport ATPase (P-type) (TC 3.A.3) family. Type IB subfamily.</text>
</comment>
<evidence type="ECO:0000256" key="8">
    <source>
        <dbReference type="ARBA" id="ARBA00022967"/>
    </source>
</evidence>
<dbReference type="InterPro" id="IPR008250">
    <property type="entry name" value="ATPase_P-typ_transduc_dom_A_sf"/>
</dbReference>
<dbReference type="Pfam" id="PF00122">
    <property type="entry name" value="E1-E2_ATPase"/>
    <property type="match status" value="1"/>
</dbReference>
<evidence type="ECO:0000313" key="17">
    <source>
        <dbReference type="Proteomes" id="UP000256519"/>
    </source>
</evidence>
<dbReference type="InterPro" id="IPR018303">
    <property type="entry name" value="ATPase_P-typ_P_site"/>
</dbReference>
<keyword evidence="6 14" id="KW-0812">Transmembrane</keyword>
<evidence type="ECO:0000256" key="11">
    <source>
        <dbReference type="ARBA" id="ARBA00023136"/>
    </source>
</evidence>
<feature type="domain" description="P-type ATPase A" evidence="15">
    <location>
        <begin position="200"/>
        <end position="297"/>
    </location>
</feature>
<evidence type="ECO:0000256" key="13">
    <source>
        <dbReference type="ARBA" id="ARBA00049338"/>
    </source>
</evidence>
<dbReference type="PANTHER" id="PTHR48085">
    <property type="entry name" value="CADMIUM/ZINC-TRANSPORTING ATPASE HMA2-RELATED"/>
    <property type="match status" value="1"/>
</dbReference>
<keyword evidence="4" id="KW-0104">Cadmium</keyword>
<dbReference type="NCBIfam" id="TIGR01512">
    <property type="entry name" value="ATPase-IB2_Cd"/>
    <property type="match status" value="1"/>
</dbReference>
<evidence type="ECO:0000256" key="2">
    <source>
        <dbReference type="ARBA" id="ARBA00006024"/>
    </source>
</evidence>
<comment type="caution">
    <text evidence="16">The sequence shown here is derived from an EMBL/GenBank/DDBJ whole genome shotgun (WGS) entry which is preliminary data.</text>
</comment>
<dbReference type="Pfam" id="PF00702">
    <property type="entry name" value="Hydrolase"/>
    <property type="match status" value="1"/>
</dbReference>
<dbReference type="InterPro" id="IPR023298">
    <property type="entry name" value="ATPase_P-typ_TM_dom_sf"/>
</dbReference>
<dbReference type="InterPro" id="IPR001757">
    <property type="entry name" value="P_typ_ATPase"/>
</dbReference>
<evidence type="ECO:0000256" key="12">
    <source>
        <dbReference type="ARBA" id="ARBA00039103"/>
    </source>
</evidence>
<accession>A0A3D8WTW3</accession>
<keyword evidence="3" id="KW-0813">Transport</keyword>
<dbReference type="SUPFAM" id="SSF56784">
    <property type="entry name" value="HAD-like"/>
    <property type="match status" value="1"/>
</dbReference>
<keyword evidence="14" id="KW-0067">ATP-binding</keyword>
<evidence type="ECO:0000256" key="3">
    <source>
        <dbReference type="ARBA" id="ARBA00022448"/>
    </source>
</evidence>
<dbReference type="InterPro" id="IPR023299">
    <property type="entry name" value="ATPase_P-typ_cyto_dom_N"/>
</dbReference>
<dbReference type="Proteomes" id="UP000256519">
    <property type="component" value="Unassembled WGS sequence"/>
</dbReference>
<dbReference type="PROSITE" id="PS00154">
    <property type="entry name" value="ATPASE_E1_E2"/>
    <property type="match status" value="1"/>
</dbReference>
<keyword evidence="7 14" id="KW-0479">Metal-binding</keyword>
<dbReference type="InterPro" id="IPR023214">
    <property type="entry name" value="HAD_sf"/>
</dbReference>
<feature type="transmembrane region" description="Helical" evidence="14">
    <location>
        <begin position="647"/>
        <end position="666"/>
    </location>
</feature>
<gene>
    <name evidence="16" type="primary">cadA</name>
    <name evidence="16" type="ORF">C3744_30005</name>
</gene>
<feature type="transmembrane region" description="Helical" evidence="14">
    <location>
        <begin position="338"/>
        <end position="360"/>
    </location>
</feature>
<evidence type="ECO:0000256" key="14">
    <source>
        <dbReference type="RuleBase" id="RU362081"/>
    </source>
</evidence>
<keyword evidence="14" id="KW-0547">Nucleotide-binding</keyword>
<keyword evidence="14" id="KW-1003">Cell membrane</keyword>
<dbReference type="FunFam" id="2.70.150.10:FF:000002">
    <property type="entry name" value="Copper-transporting ATPase 1, putative"/>
    <property type="match status" value="1"/>
</dbReference>
<dbReference type="SFLD" id="SFLDS00003">
    <property type="entry name" value="Haloacid_Dehalogenase"/>
    <property type="match status" value="1"/>
</dbReference>
<comment type="caution">
    <text evidence="14">Lacks conserved residue(s) required for the propagation of feature annotation.</text>
</comment>
<dbReference type="SFLD" id="SFLDG00002">
    <property type="entry name" value="C1.7:_P-type_atpase_like"/>
    <property type="match status" value="1"/>
</dbReference>
<dbReference type="PANTHER" id="PTHR48085:SF5">
    <property type="entry name" value="CADMIUM_ZINC-TRANSPORTING ATPASE HMA4-RELATED"/>
    <property type="match status" value="1"/>
</dbReference>
<reference evidence="16 17" key="1">
    <citation type="journal article" date="2018" name="Appl. Environ. Microbiol.">
        <title>Antimicrobial susceptibility testing and tentative epidemiological cut-off values of five Bacillus species relevant for use as animal feed additives or for plant protection.</title>
        <authorList>
            <person name="Agerso Y."/>
            <person name="Stuer-Lauridsen B."/>
            <person name="Bjerre K."/>
            <person name="Jensen M.G."/>
            <person name="Johansen E."/>
            <person name="Bennedsen M."/>
            <person name="Brockmann E."/>
            <person name="Nielsen B."/>
        </authorList>
    </citation>
    <scope>NUCLEOTIDE SEQUENCE [LARGE SCALE GENOMIC DNA]</scope>
    <source>
        <strain evidence="16 17">CHCC20162</strain>
    </source>
</reference>
<dbReference type="SUPFAM" id="SSF81653">
    <property type="entry name" value="Calcium ATPase, transduction domain A"/>
    <property type="match status" value="1"/>
</dbReference>
<dbReference type="SUPFAM" id="SSF81665">
    <property type="entry name" value="Calcium ATPase, transmembrane domain M"/>
    <property type="match status" value="1"/>
</dbReference>
<dbReference type="InterPro" id="IPR059000">
    <property type="entry name" value="ATPase_P-type_domA"/>
</dbReference>
<evidence type="ECO:0000313" key="16">
    <source>
        <dbReference type="EMBL" id="RDZ05069.1"/>
    </source>
</evidence>
<comment type="catalytic activity">
    <reaction evidence="13">
        <text>Cd(2+)(in) + ATP + H2O = Cd(2+)(out) + ADP + phosphate + H(+)</text>
        <dbReference type="Rhea" id="RHEA:12132"/>
        <dbReference type="ChEBI" id="CHEBI:15377"/>
        <dbReference type="ChEBI" id="CHEBI:15378"/>
        <dbReference type="ChEBI" id="CHEBI:30616"/>
        <dbReference type="ChEBI" id="CHEBI:43474"/>
        <dbReference type="ChEBI" id="CHEBI:48775"/>
        <dbReference type="ChEBI" id="CHEBI:456216"/>
        <dbReference type="EC" id="7.2.2.21"/>
    </reaction>
</comment>
<name>A0A3D8WTW3_PRIMG</name>
<dbReference type="InterPro" id="IPR044492">
    <property type="entry name" value="P_typ_ATPase_HD_dom"/>
</dbReference>
<evidence type="ECO:0000256" key="9">
    <source>
        <dbReference type="ARBA" id="ARBA00022989"/>
    </source>
</evidence>
<protein>
    <recommendedName>
        <fullName evidence="12">Cd(2+)-exporting ATPase</fullName>
        <ecNumber evidence="12">7.2.2.21</ecNumber>
    </recommendedName>
</protein>
<comment type="subcellular location">
    <subcellularLocation>
        <location evidence="1">Cell membrane</location>
        <topology evidence="1">Multi-pass membrane protein</topology>
    </subcellularLocation>
</comment>
<dbReference type="EC" id="7.2.2.21" evidence="12"/>
<evidence type="ECO:0000256" key="4">
    <source>
        <dbReference type="ARBA" id="ARBA00022539"/>
    </source>
</evidence>
<proteinExistence type="inferred from homology"/>
<evidence type="ECO:0000256" key="10">
    <source>
        <dbReference type="ARBA" id="ARBA00023065"/>
    </source>
</evidence>
<sequence length="705" mass="77425">MMMFGVKVAHSLPGRTRFYITKQLETSHIETWLRSFPGVYSASYNQVTGSLLIYHHITLSLYSLKSFIHKYKHTLKQAACSWKKAIPIIACGTIFLVNWYLQRSSYPAIVKALSYWLSTFTAISTSYDVIKDGVVHVLKERKGNANTLTAASIFASLYMKNPGSALIITLMSTISELLTDYTSEQTKHYIHSVLKLDVSYAWRVKEKGVEEKVLVEDIQVGDKVVVFTGEKIPVDGIIIEGNGTADEASITGEYMPREVSGGDNVYAGSVLQSGHVTVTVEKVGEDTSLSKIVKLLEEAQDKRAPIQNIADTVAEKMVPVSFGLALLTFFFTRNLNRAMSMLVIDFICGIKLSTATALYASIGRAAKEGAIVKGSDHIEKMSKLNTVILDKTGTITEGTPVVQQVIAAEGFNQEDVIRLAATAEKNSTHPIADAIMKQAKDWNILIPIRDNNAQVETTVGKGISTWLNGKRVVVGSLRFMNELKVKTTNLLQQMQNDENVIYVAYDQTLVGVVSIFDKIRSGMHRAVNNLRHQGINDIIMLTGDKRTVAREMARRLKLNWYHAEALPDDKAFYVKKYGRTGAVMMVGDGINDAPALAHAHVGVTMGAKRTDIASEASDVIITSDNPEMLSELVGLSKKTMNIIKQNFIATFAINGITILFGALGIFSPIVGAAIHNAATIGVVINSARILWLGRETNESQILRSA</sequence>
<dbReference type="PRINTS" id="PR00119">
    <property type="entry name" value="CATATPASE"/>
</dbReference>
<dbReference type="GO" id="GO:0005524">
    <property type="term" value="F:ATP binding"/>
    <property type="evidence" value="ECO:0007669"/>
    <property type="project" value="UniProtKB-UniRule"/>
</dbReference>
<dbReference type="InterPro" id="IPR051014">
    <property type="entry name" value="Cation_Transport_ATPase_IB"/>
</dbReference>
<evidence type="ECO:0000256" key="5">
    <source>
        <dbReference type="ARBA" id="ARBA00022553"/>
    </source>
</evidence>
<evidence type="ECO:0000256" key="6">
    <source>
        <dbReference type="ARBA" id="ARBA00022692"/>
    </source>
</evidence>
<dbReference type="Gene3D" id="2.70.150.10">
    <property type="entry name" value="Calcium-transporting ATPase, cytoplasmic transduction domain A"/>
    <property type="match status" value="1"/>
</dbReference>
<dbReference type="GO" id="GO:0008551">
    <property type="term" value="F:P-type cadmium transporter activity"/>
    <property type="evidence" value="ECO:0007669"/>
    <property type="project" value="UniProtKB-EC"/>
</dbReference>
<evidence type="ECO:0000256" key="7">
    <source>
        <dbReference type="ARBA" id="ARBA00022723"/>
    </source>
</evidence>
<dbReference type="InterPro" id="IPR036412">
    <property type="entry name" value="HAD-like_sf"/>
</dbReference>
<dbReference type="GO" id="GO:0016887">
    <property type="term" value="F:ATP hydrolysis activity"/>
    <property type="evidence" value="ECO:0007669"/>
    <property type="project" value="InterPro"/>
</dbReference>
<dbReference type="EMBL" id="PQWM01000086">
    <property type="protein sequence ID" value="RDZ05069.1"/>
    <property type="molecule type" value="Genomic_DNA"/>
</dbReference>
<dbReference type="AlphaFoldDB" id="A0A3D8WTW3"/>
<dbReference type="SFLD" id="SFLDF00027">
    <property type="entry name" value="p-type_atpase"/>
    <property type="match status" value="1"/>
</dbReference>
<organism evidence="16 17">
    <name type="scientific">Priestia megaterium</name>
    <name type="common">Bacillus megaterium</name>
    <dbReference type="NCBI Taxonomy" id="1404"/>
    <lineage>
        <taxon>Bacteria</taxon>
        <taxon>Bacillati</taxon>
        <taxon>Bacillota</taxon>
        <taxon>Bacilli</taxon>
        <taxon>Bacillales</taxon>
        <taxon>Bacillaceae</taxon>
        <taxon>Priestia</taxon>
    </lineage>
</organism>
<keyword evidence="11 14" id="KW-0472">Membrane</keyword>
<dbReference type="GO" id="GO:0005886">
    <property type="term" value="C:plasma membrane"/>
    <property type="evidence" value="ECO:0007669"/>
    <property type="project" value="UniProtKB-SubCell"/>
</dbReference>
<keyword evidence="10" id="KW-0406">Ion transport</keyword>
<dbReference type="InterPro" id="IPR027256">
    <property type="entry name" value="P-typ_ATPase_IB"/>
</dbReference>
<dbReference type="Gene3D" id="3.40.1110.10">
    <property type="entry name" value="Calcium-transporting ATPase, cytoplasmic domain N"/>
    <property type="match status" value="1"/>
</dbReference>
<keyword evidence="9 14" id="KW-1133">Transmembrane helix</keyword>
<evidence type="ECO:0000256" key="1">
    <source>
        <dbReference type="ARBA" id="ARBA00004651"/>
    </source>
</evidence>
<dbReference type="NCBIfam" id="TIGR01525">
    <property type="entry name" value="ATPase-IB_hvy"/>
    <property type="match status" value="1"/>
</dbReference>
<dbReference type="Gene3D" id="3.40.50.1000">
    <property type="entry name" value="HAD superfamily/HAD-like"/>
    <property type="match status" value="1"/>
</dbReference>
<keyword evidence="5" id="KW-0597">Phosphoprotein</keyword>
<dbReference type="GO" id="GO:0046872">
    <property type="term" value="F:metal ion binding"/>
    <property type="evidence" value="ECO:0007669"/>
    <property type="project" value="UniProtKB-KW"/>
</dbReference>
<keyword evidence="8" id="KW-1278">Translocase</keyword>
<feature type="transmembrane region" description="Helical" evidence="14">
    <location>
        <begin position="672"/>
        <end position="693"/>
    </location>
</feature>
<dbReference type="NCBIfam" id="TIGR01494">
    <property type="entry name" value="ATPase_P-type"/>
    <property type="match status" value="1"/>
</dbReference>